<dbReference type="SUPFAM" id="SSF103243">
    <property type="entry name" value="KA1-like"/>
    <property type="match status" value="1"/>
</dbReference>
<comment type="catalytic activity">
    <reaction evidence="8">
        <text>L-seryl-[protein] + ATP = O-phospho-L-seryl-[protein] + ADP + H(+)</text>
        <dbReference type="Rhea" id="RHEA:17989"/>
        <dbReference type="Rhea" id="RHEA-COMP:9863"/>
        <dbReference type="Rhea" id="RHEA-COMP:11604"/>
        <dbReference type="ChEBI" id="CHEBI:15378"/>
        <dbReference type="ChEBI" id="CHEBI:29999"/>
        <dbReference type="ChEBI" id="CHEBI:30616"/>
        <dbReference type="ChEBI" id="CHEBI:83421"/>
        <dbReference type="ChEBI" id="CHEBI:456216"/>
        <dbReference type="EC" id="2.7.11.1"/>
    </reaction>
</comment>
<feature type="region of interest" description="Disordered" evidence="9">
    <location>
        <begin position="64"/>
        <end position="95"/>
    </location>
</feature>
<dbReference type="Pfam" id="PF02149">
    <property type="entry name" value="KA1"/>
    <property type="match status" value="1"/>
</dbReference>
<feature type="domain" description="KA1" evidence="10">
    <location>
        <begin position="90"/>
        <end position="140"/>
    </location>
</feature>
<comment type="catalytic activity">
    <reaction evidence="7">
        <text>L-threonyl-[protein] + ATP = O-phospho-L-threonyl-[protein] + ADP + H(+)</text>
        <dbReference type="Rhea" id="RHEA:46608"/>
        <dbReference type="Rhea" id="RHEA-COMP:11060"/>
        <dbReference type="Rhea" id="RHEA-COMP:11605"/>
        <dbReference type="ChEBI" id="CHEBI:15378"/>
        <dbReference type="ChEBI" id="CHEBI:30013"/>
        <dbReference type="ChEBI" id="CHEBI:30616"/>
        <dbReference type="ChEBI" id="CHEBI:61977"/>
        <dbReference type="ChEBI" id="CHEBI:456216"/>
        <dbReference type="EC" id="2.7.11.1"/>
    </reaction>
</comment>
<evidence type="ECO:0000256" key="6">
    <source>
        <dbReference type="ARBA" id="ARBA00022840"/>
    </source>
</evidence>
<sequence>MSSHSAESLSGDEGGLGFHRGAIDSAMITTKPPSVAMKNVTEVLKGMGVNIEVESEFRYRCVREKKERLSSQDGSNAVAPRQSPPSGNPANDPGDEVVFSVELTRLARLNDTYSVDIRRLKGKLQSYKFLYDTIRDRVKLGP</sequence>
<keyword evidence="2" id="KW-0723">Serine/threonine-protein kinase</keyword>
<dbReference type="Gene3D" id="3.30.310.80">
    <property type="entry name" value="Kinase associated domain 1, KA1"/>
    <property type="match status" value="1"/>
</dbReference>
<dbReference type="AlphaFoldDB" id="A0A5C3M8V1"/>
<organism evidence="11 12">
    <name type="scientific">Crucibulum laeve</name>
    <dbReference type="NCBI Taxonomy" id="68775"/>
    <lineage>
        <taxon>Eukaryota</taxon>
        <taxon>Fungi</taxon>
        <taxon>Dikarya</taxon>
        <taxon>Basidiomycota</taxon>
        <taxon>Agaricomycotina</taxon>
        <taxon>Agaricomycetes</taxon>
        <taxon>Agaricomycetidae</taxon>
        <taxon>Agaricales</taxon>
        <taxon>Agaricineae</taxon>
        <taxon>Nidulariaceae</taxon>
        <taxon>Crucibulum</taxon>
    </lineage>
</organism>
<dbReference type="InterPro" id="IPR001772">
    <property type="entry name" value="KA1_dom"/>
</dbReference>
<evidence type="ECO:0000256" key="9">
    <source>
        <dbReference type="SAM" id="MobiDB-lite"/>
    </source>
</evidence>
<keyword evidence="4" id="KW-0547">Nucleotide-binding</keyword>
<dbReference type="GO" id="GO:0004674">
    <property type="term" value="F:protein serine/threonine kinase activity"/>
    <property type="evidence" value="ECO:0007669"/>
    <property type="project" value="UniProtKB-KW"/>
</dbReference>
<keyword evidence="5" id="KW-0418">Kinase</keyword>
<dbReference type="Proteomes" id="UP000308652">
    <property type="component" value="Unassembled WGS sequence"/>
</dbReference>
<name>A0A5C3M8V1_9AGAR</name>
<dbReference type="STRING" id="68775.A0A5C3M8V1"/>
<evidence type="ECO:0000256" key="1">
    <source>
        <dbReference type="ARBA" id="ARBA00012513"/>
    </source>
</evidence>
<dbReference type="EMBL" id="ML213607">
    <property type="protein sequence ID" value="TFK37561.1"/>
    <property type="molecule type" value="Genomic_DNA"/>
</dbReference>
<accession>A0A5C3M8V1</accession>
<evidence type="ECO:0000313" key="11">
    <source>
        <dbReference type="EMBL" id="TFK37561.1"/>
    </source>
</evidence>
<protein>
    <recommendedName>
        <fullName evidence="1">non-specific serine/threonine protein kinase</fullName>
        <ecNumber evidence="1">2.7.11.1</ecNumber>
    </recommendedName>
</protein>
<dbReference type="GO" id="GO:0005524">
    <property type="term" value="F:ATP binding"/>
    <property type="evidence" value="ECO:0007669"/>
    <property type="project" value="UniProtKB-KW"/>
</dbReference>
<dbReference type="PROSITE" id="PS50032">
    <property type="entry name" value="KA1"/>
    <property type="match status" value="1"/>
</dbReference>
<evidence type="ECO:0000313" key="12">
    <source>
        <dbReference type="Proteomes" id="UP000308652"/>
    </source>
</evidence>
<evidence type="ECO:0000259" key="10">
    <source>
        <dbReference type="PROSITE" id="PS50032"/>
    </source>
</evidence>
<keyword evidence="12" id="KW-1185">Reference proteome</keyword>
<reference evidence="11 12" key="1">
    <citation type="journal article" date="2019" name="Nat. Ecol. Evol.">
        <title>Megaphylogeny resolves global patterns of mushroom evolution.</title>
        <authorList>
            <person name="Varga T."/>
            <person name="Krizsan K."/>
            <person name="Foldi C."/>
            <person name="Dima B."/>
            <person name="Sanchez-Garcia M."/>
            <person name="Sanchez-Ramirez S."/>
            <person name="Szollosi G.J."/>
            <person name="Szarkandi J.G."/>
            <person name="Papp V."/>
            <person name="Albert L."/>
            <person name="Andreopoulos W."/>
            <person name="Angelini C."/>
            <person name="Antonin V."/>
            <person name="Barry K.W."/>
            <person name="Bougher N.L."/>
            <person name="Buchanan P."/>
            <person name="Buyck B."/>
            <person name="Bense V."/>
            <person name="Catcheside P."/>
            <person name="Chovatia M."/>
            <person name="Cooper J."/>
            <person name="Damon W."/>
            <person name="Desjardin D."/>
            <person name="Finy P."/>
            <person name="Geml J."/>
            <person name="Haridas S."/>
            <person name="Hughes K."/>
            <person name="Justo A."/>
            <person name="Karasinski D."/>
            <person name="Kautmanova I."/>
            <person name="Kiss B."/>
            <person name="Kocsube S."/>
            <person name="Kotiranta H."/>
            <person name="LaButti K.M."/>
            <person name="Lechner B.E."/>
            <person name="Liimatainen K."/>
            <person name="Lipzen A."/>
            <person name="Lukacs Z."/>
            <person name="Mihaltcheva S."/>
            <person name="Morgado L.N."/>
            <person name="Niskanen T."/>
            <person name="Noordeloos M.E."/>
            <person name="Ohm R.A."/>
            <person name="Ortiz-Santana B."/>
            <person name="Ovrebo C."/>
            <person name="Racz N."/>
            <person name="Riley R."/>
            <person name="Savchenko A."/>
            <person name="Shiryaev A."/>
            <person name="Soop K."/>
            <person name="Spirin V."/>
            <person name="Szebenyi C."/>
            <person name="Tomsovsky M."/>
            <person name="Tulloss R.E."/>
            <person name="Uehling J."/>
            <person name="Grigoriev I.V."/>
            <person name="Vagvolgyi C."/>
            <person name="Papp T."/>
            <person name="Martin F.M."/>
            <person name="Miettinen O."/>
            <person name="Hibbett D.S."/>
            <person name="Nagy L.G."/>
        </authorList>
    </citation>
    <scope>NUCLEOTIDE SEQUENCE [LARGE SCALE GENOMIC DNA]</scope>
    <source>
        <strain evidence="11 12">CBS 166.37</strain>
    </source>
</reference>
<keyword evidence="6" id="KW-0067">ATP-binding</keyword>
<evidence type="ECO:0000256" key="7">
    <source>
        <dbReference type="ARBA" id="ARBA00047899"/>
    </source>
</evidence>
<dbReference type="OrthoDB" id="193931at2759"/>
<gene>
    <name evidence="11" type="ORF">BDQ12DRAFT_724015</name>
</gene>
<keyword evidence="3" id="KW-0808">Transferase</keyword>
<dbReference type="InterPro" id="IPR028375">
    <property type="entry name" value="KA1/Ssp2_C"/>
</dbReference>
<dbReference type="EC" id="2.7.11.1" evidence="1"/>
<evidence type="ECO:0000256" key="4">
    <source>
        <dbReference type="ARBA" id="ARBA00022741"/>
    </source>
</evidence>
<evidence type="ECO:0000256" key="3">
    <source>
        <dbReference type="ARBA" id="ARBA00022679"/>
    </source>
</evidence>
<evidence type="ECO:0000256" key="5">
    <source>
        <dbReference type="ARBA" id="ARBA00022777"/>
    </source>
</evidence>
<evidence type="ECO:0000256" key="2">
    <source>
        <dbReference type="ARBA" id="ARBA00022527"/>
    </source>
</evidence>
<evidence type="ECO:0000256" key="8">
    <source>
        <dbReference type="ARBA" id="ARBA00048679"/>
    </source>
</evidence>
<proteinExistence type="predicted"/>